<reference evidence="1" key="1">
    <citation type="journal article" date="2020" name="mSystems">
        <title>Genome- and Community-Level Interaction Insights into Carbon Utilization and Element Cycling Functions of Hydrothermarchaeota in Hydrothermal Sediment.</title>
        <authorList>
            <person name="Zhou Z."/>
            <person name="Liu Y."/>
            <person name="Xu W."/>
            <person name="Pan J."/>
            <person name="Luo Z.H."/>
            <person name="Li M."/>
        </authorList>
    </citation>
    <scope>NUCLEOTIDE SEQUENCE [LARGE SCALE GENOMIC DNA]</scope>
    <source>
        <strain evidence="1">SpSt-1056</strain>
    </source>
</reference>
<dbReference type="AlphaFoldDB" id="A0A7C5LAP4"/>
<organism evidence="1">
    <name type="scientific">Caldiarchaeum subterraneum</name>
    <dbReference type="NCBI Taxonomy" id="311458"/>
    <lineage>
        <taxon>Archaea</taxon>
        <taxon>Nitrososphaerota</taxon>
        <taxon>Candidatus Caldarchaeales</taxon>
        <taxon>Candidatus Caldarchaeaceae</taxon>
        <taxon>Candidatus Caldarchaeum</taxon>
    </lineage>
</organism>
<name>A0A7C5LAP4_CALS0</name>
<evidence type="ECO:0000313" key="1">
    <source>
        <dbReference type="EMBL" id="HHK68998.1"/>
    </source>
</evidence>
<dbReference type="SUPFAM" id="SSF46785">
    <property type="entry name" value="Winged helix' DNA-binding domain"/>
    <property type="match status" value="1"/>
</dbReference>
<gene>
    <name evidence="1" type="ORF">ENM11_07630</name>
</gene>
<protein>
    <submittedName>
        <fullName evidence="1">Lrp/AsnC family transcriptional regulator</fullName>
    </submittedName>
</protein>
<accession>A0A7C5LAP4</accession>
<comment type="caution">
    <text evidence="1">The sequence shown here is derived from an EMBL/GenBank/DDBJ whole genome shotgun (WGS) entry which is preliminary data.</text>
</comment>
<sequence length="118" mass="13528">MPAKLSKLEEKALMLLMQHEGGMLQSELWHKLGVTSREGSRIGIKLEKKGYIKRVKAFSHDRWTRRLVPLIKQVDISPLLGTPCPSCVYDPVCGPRSEPHYKQCVLLEEWLNSKSESR</sequence>
<dbReference type="Gene3D" id="1.10.10.10">
    <property type="entry name" value="Winged helix-like DNA-binding domain superfamily/Winged helix DNA-binding domain"/>
    <property type="match status" value="1"/>
</dbReference>
<dbReference type="InterPro" id="IPR036388">
    <property type="entry name" value="WH-like_DNA-bd_sf"/>
</dbReference>
<dbReference type="EMBL" id="DRWN01000065">
    <property type="protein sequence ID" value="HHK68998.1"/>
    <property type="molecule type" value="Genomic_DNA"/>
</dbReference>
<dbReference type="InterPro" id="IPR036390">
    <property type="entry name" value="WH_DNA-bd_sf"/>
</dbReference>
<proteinExistence type="predicted"/>